<comment type="function">
    <text evidence="2 7">Hydrolysis of 6-phosphogluconolactone to 6-phosphogluconate.</text>
</comment>
<evidence type="ECO:0000259" key="8">
    <source>
        <dbReference type="Pfam" id="PF01182"/>
    </source>
</evidence>
<organism evidence="9 10">
    <name type="scientific">Pseudonocardia thermophila</name>
    <dbReference type="NCBI Taxonomy" id="1848"/>
    <lineage>
        <taxon>Bacteria</taxon>
        <taxon>Bacillati</taxon>
        <taxon>Actinomycetota</taxon>
        <taxon>Actinomycetes</taxon>
        <taxon>Pseudonocardiales</taxon>
        <taxon>Pseudonocardiaceae</taxon>
        <taxon>Pseudonocardia</taxon>
    </lineage>
</organism>
<comment type="similarity">
    <text evidence="4 7">Belongs to the glucosamine/galactosamine-6-phosphate isomerase family. 6-phosphogluconolactonase subfamily.</text>
</comment>
<feature type="domain" description="Glucosamine/galactosamine-6-phosphate isomerase" evidence="8">
    <location>
        <begin position="10"/>
        <end position="234"/>
    </location>
</feature>
<dbReference type="EMBL" id="FRAP01000001">
    <property type="protein sequence ID" value="SHJ92366.1"/>
    <property type="molecule type" value="Genomic_DNA"/>
</dbReference>
<evidence type="ECO:0000256" key="5">
    <source>
        <dbReference type="ARBA" id="ARBA00013198"/>
    </source>
</evidence>
<dbReference type="GO" id="GO:0017057">
    <property type="term" value="F:6-phosphogluconolactonase activity"/>
    <property type="evidence" value="ECO:0007669"/>
    <property type="project" value="UniProtKB-UniRule"/>
</dbReference>
<proteinExistence type="inferred from homology"/>
<dbReference type="EC" id="3.1.1.31" evidence="5 7"/>
<dbReference type="STRING" id="1848.SAMN05443637_101113"/>
<gene>
    <name evidence="7" type="primary">pgl</name>
    <name evidence="9" type="ORF">SAMN05443637_101113</name>
</gene>
<dbReference type="Pfam" id="PF01182">
    <property type="entry name" value="Glucosamine_iso"/>
    <property type="match status" value="1"/>
</dbReference>
<dbReference type="PANTHER" id="PTHR11054">
    <property type="entry name" value="6-PHOSPHOGLUCONOLACTONASE"/>
    <property type="match status" value="1"/>
</dbReference>
<keyword evidence="10" id="KW-1185">Reference proteome</keyword>
<reference evidence="9 10" key="1">
    <citation type="submission" date="2016-11" db="EMBL/GenBank/DDBJ databases">
        <authorList>
            <person name="Jaros S."/>
            <person name="Januszkiewicz K."/>
            <person name="Wedrychowicz H."/>
        </authorList>
    </citation>
    <scope>NUCLEOTIDE SEQUENCE [LARGE SCALE GENOMIC DNA]</scope>
    <source>
        <strain evidence="9 10">DSM 43832</strain>
    </source>
</reference>
<dbReference type="InterPro" id="IPR037171">
    <property type="entry name" value="NagB/RpiA_transferase-like"/>
</dbReference>
<dbReference type="AlphaFoldDB" id="A0A1M6N9Y1"/>
<dbReference type="CDD" id="cd01400">
    <property type="entry name" value="6PGL"/>
    <property type="match status" value="1"/>
</dbReference>
<evidence type="ECO:0000256" key="2">
    <source>
        <dbReference type="ARBA" id="ARBA00002681"/>
    </source>
</evidence>
<dbReference type="OrthoDB" id="9810967at2"/>
<dbReference type="Gene3D" id="3.40.50.1360">
    <property type="match status" value="1"/>
</dbReference>
<evidence type="ECO:0000256" key="6">
    <source>
        <dbReference type="ARBA" id="ARBA00020337"/>
    </source>
</evidence>
<dbReference type="InterPro" id="IPR039104">
    <property type="entry name" value="6PGL"/>
</dbReference>
<keyword evidence="7" id="KW-0378">Hydrolase</keyword>
<dbReference type="Proteomes" id="UP000184363">
    <property type="component" value="Unassembled WGS sequence"/>
</dbReference>
<dbReference type="NCBIfam" id="TIGR01198">
    <property type="entry name" value="pgl"/>
    <property type="match status" value="1"/>
</dbReference>
<evidence type="ECO:0000256" key="4">
    <source>
        <dbReference type="ARBA" id="ARBA00010662"/>
    </source>
</evidence>
<accession>A0A1M6N9Y1</accession>
<dbReference type="UniPathway" id="UPA00115">
    <property type="reaction ID" value="UER00409"/>
</dbReference>
<evidence type="ECO:0000256" key="7">
    <source>
        <dbReference type="RuleBase" id="RU365095"/>
    </source>
</evidence>
<comment type="catalytic activity">
    <reaction evidence="1 7">
        <text>6-phospho-D-glucono-1,5-lactone + H2O = 6-phospho-D-gluconate + H(+)</text>
        <dbReference type="Rhea" id="RHEA:12556"/>
        <dbReference type="ChEBI" id="CHEBI:15377"/>
        <dbReference type="ChEBI" id="CHEBI:15378"/>
        <dbReference type="ChEBI" id="CHEBI:57955"/>
        <dbReference type="ChEBI" id="CHEBI:58759"/>
        <dbReference type="EC" id="3.1.1.31"/>
    </reaction>
</comment>
<dbReference type="InterPro" id="IPR005900">
    <property type="entry name" value="6-phosphogluconolactonase_DevB"/>
</dbReference>
<name>A0A1M6N9Y1_PSETH</name>
<evidence type="ECO:0000313" key="10">
    <source>
        <dbReference type="Proteomes" id="UP000184363"/>
    </source>
</evidence>
<dbReference type="GO" id="GO:0005975">
    <property type="term" value="P:carbohydrate metabolic process"/>
    <property type="evidence" value="ECO:0007669"/>
    <property type="project" value="UniProtKB-UniRule"/>
</dbReference>
<evidence type="ECO:0000256" key="3">
    <source>
        <dbReference type="ARBA" id="ARBA00004961"/>
    </source>
</evidence>
<dbReference type="SUPFAM" id="SSF100950">
    <property type="entry name" value="NagB/RpiA/CoA transferase-like"/>
    <property type="match status" value="1"/>
</dbReference>
<protein>
    <recommendedName>
        <fullName evidence="6 7">6-phosphogluconolactonase</fullName>
        <shortName evidence="7">6PGL</shortName>
        <ecNumber evidence="5 7">3.1.1.31</ecNumber>
    </recommendedName>
</protein>
<dbReference type="GO" id="GO:0006098">
    <property type="term" value="P:pentose-phosphate shunt"/>
    <property type="evidence" value="ECO:0007669"/>
    <property type="project" value="UniProtKB-UniPathway"/>
</dbReference>
<sequence length="247" mass="25197">MSSKSVVVHPDADSLAAAAAARLITKIVDLQAGGGAPRIVLAGGGVAIKMLEHVRESPAAAAIDWSRIELYWGDERYVAPDHPERNELQARRALLDHVPVDPAKVHPMGADTGGPVEEAAAAYAELLAEQAGGSGVPAFDVLLAGMGGEGHTLSVFPDSPAVHETTAGVVAVHDCPKPPPTRISLTLPAARAAAEVWIVTAGGAKAEAVAAALGGAPEVEKPIAGAVGRERTLWLIDREAAGKLPGS</sequence>
<dbReference type="InterPro" id="IPR006148">
    <property type="entry name" value="Glc/Gal-6P_isomerase"/>
</dbReference>
<evidence type="ECO:0000313" key="9">
    <source>
        <dbReference type="EMBL" id="SHJ92366.1"/>
    </source>
</evidence>
<dbReference type="RefSeq" id="WP_073454825.1">
    <property type="nucleotide sequence ID" value="NZ_CALGVN010000054.1"/>
</dbReference>
<comment type="pathway">
    <text evidence="3 7">Carbohydrate degradation; pentose phosphate pathway; D-ribulose 5-phosphate from D-glucose 6-phosphate (oxidative stage): step 2/3.</text>
</comment>
<evidence type="ECO:0000256" key="1">
    <source>
        <dbReference type="ARBA" id="ARBA00000832"/>
    </source>
</evidence>
<dbReference type="PANTHER" id="PTHR11054:SF0">
    <property type="entry name" value="6-PHOSPHOGLUCONOLACTONASE"/>
    <property type="match status" value="1"/>
</dbReference>